<keyword evidence="7" id="KW-0597">Phosphoprotein</keyword>
<dbReference type="Gene3D" id="1.10.8.60">
    <property type="match status" value="1"/>
</dbReference>
<evidence type="ECO:0000313" key="10">
    <source>
        <dbReference type="EMBL" id="EFH10340.1"/>
    </source>
</evidence>
<protein>
    <submittedName>
        <fullName evidence="10">Sigma-54 interaction domain protein</fullName>
    </submittedName>
</protein>
<dbReference type="Pfam" id="PF02954">
    <property type="entry name" value="HTH_8"/>
    <property type="match status" value="1"/>
</dbReference>
<feature type="domain" description="Response regulatory" evidence="9">
    <location>
        <begin position="7"/>
        <end position="121"/>
    </location>
</feature>
<dbReference type="Proteomes" id="UP000005324">
    <property type="component" value="Unassembled WGS sequence"/>
</dbReference>
<dbReference type="InterPro" id="IPR011006">
    <property type="entry name" value="CheY-like_superfamily"/>
</dbReference>
<evidence type="ECO:0000256" key="7">
    <source>
        <dbReference type="PROSITE-ProRule" id="PRU00169"/>
    </source>
</evidence>
<dbReference type="PROSITE" id="PS50045">
    <property type="entry name" value="SIGMA54_INTERACT_4"/>
    <property type="match status" value="1"/>
</dbReference>
<dbReference type="InterPro" id="IPR002197">
    <property type="entry name" value="HTH_Fis"/>
</dbReference>
<evidence type="ECO:0000256" key="6">
    <source>
        <dbReference type="ARBA" id="ARBA00023163"/>
    </source>
</evidence>
<accession>D5RQU0</accession>
<evidence type="ECO:0000256" key="1">
    <source>
        <dbReference type="ARBA" id="ARBA00022741"/>
    </source>
</evidence>
<sequence>MPAERGRILLVEDDPTTAGTMAQRLRIEGYGVEVATGAIDAAASLERRVPDLLLSDLHLPDGSGEELFLSQRSRLAGTPVLVMTAYAGVDQAIRLMKAGADDFLVKPVEIQDLLGRVGALMARRVVPAADATLGVSAAIRRVEATVRRAAPSDCAVLLLGETGTGKEVAARLLHGLSPRAAAPFVAVNCAAVPADLAESEFFGHERGAFTGAATRRHGYAERAGAGTLFLDEVAELAPVLQAKLLRLLEAGEYTRVGGSGTLPFHARVVAATNADLDQRVREGRFREDLLYRLDVIRVEIPPLRMRREDIVPLARQFLARASLAAARGIRGFDSRAERAMEDAEWRGNARELRNRVERAAALSDGPWVGVDDVFGGAASTGTCPMAEASTLAEAVMEAERRAVTLALAKASGEVEIAASILGVGRSTLFEKIRKLGLRRPETT</sequence>
<organism evidence="10 11">
    <name type="scientific">Pseudoroseomonas cervicalis ATCC 49957</name>
    <dbReference type="NCBI Taxonomy" id="525371"/>
    <lineage>
        <taxon>Bacteria</taxon>
        <taxon>Pseudomonadati</taxon>
        <taxon>Pseudomonadota</taxon>
        <taxon>Alphaproteobacteria</taxon>
        <taxon>Acetobacterales</taxon>
        <taxon>Roseomonadaceae</taxon>
        <taxon>Roseomonas</taxon>
    </lineage>
</organism>
<dbReference type="EMBL" id="ADVL01000677">
    <property type="protein sequence ID" value="EFH10340.1"/>
    <property type="molecule type" value="Genomic_DNA"/>
</dbReference>
<evidence type="ECO:0000313" key="11">
    <source>
        <dbReference type="Proteomes" id="UP000005324"/>
    </source>
</evidence>
<dbReference type="Gene3D" id="1.10.10.60">
    <property type="entry name" value="Homeodomain-like"/>
    <property type="match status" value="1"/>
</dbReference>
<keyword evidence="1" id="KW-0547">Nucleotide-binding</keyword>
<gene>
    <name evidence="10" type="primary">algB</name>
    <name evidence="10" type="ORF">HMPREF0731_3452</name>
</gene>
<feature type="domain" description="Sigma-54 factor interaction" evidence="8">
    <location>
        <begin position="132"/>
        <end position="361"/>
    </location>
</feature>
<keyword evidence="5" id="KW-0010">Activator</keyword>
<dbReference type="Pfam" id="PF25601">
    <property type="entry name" value="AAA_lid_14"/>
    <property type="match status" value="1"/>
</dbReference>
<name>D5RQU0_9PROT</name>
<dbReference type="AlphaFoldDB" id="D5RQU0"/>
<dbReference type="GO" id="GO:0006355">
    <property type="term" value="P:regulation of DNA-templated transcription"/>
    <property type="evidence" value="ECO:0007669"/>
    <property type="project" value="InterPro"/>
</dbReference>
<dbReference type="SUPFAM" id="SSF52172">
    <property type="entry name" value="CheY-like"/>
    <property type="match status" value="1"/>
</dbReference>
<dbReference type="GO" id="GO:0043565">
    <property type="term" value="F:sequence-specific DNA binding"/>
    <property type="evidence" value="ECO:0007669"/>
    <property type="project" value="InterPro"/>
</dbReference>
<keyword evidence="4" id="KW-0805">Transcription regulation</keyword>
<proteinExistence type="predicted"/>
<dbReference type="SUPFAM" id="SSF52540">
    <property type="entry name" value="P-loop containing nucleoside triphosphate hydrolases"/>
    <property type="match status" value="1"/>
</dbReference>
<dbReference type="PANTHER" id="PTHR32071">
    <property type="entry name" value="TRANSCRIPTIONAL REGULATORY PROTEIN"/>
    <property type="match status" value="1"/>
</dbReference>
<keyword evidence="3" id="KW-0902">Two-component regulatory system</keyword>
<keyword evidence="2" id="KW-0067">ATP-binding</keyword>
<dbReference type="GO" id="GO:0000160">
    <property type="term" value="P:phosphorelay signal transduction system"/>
    <property type="evidence" value="ECO:0007669"/>
    <property type="project" value="UniProtKB-KW"/>
</dbReference>
<dbReference type="Pfam" id="PF00072">
    <property type="entry name" value="Response_reg"/>
    <property type="match status" value="1"/>
</dbReference>
<dbReference type="PRINTS" id="PR01590">
    <property type="entry name" value="HTHFIS"/>
</dbReference>
<evidence type="ECO:0000256" key="2">
    <source>
        <dbReference type="ARBA" id="ARBA00022840"/>
    </source>
</evidence>
<comment type="caution">
    <text evidence="10">The sequence shown here is derived from an EMBL/GenBank/DDBJ whole genome shotgun (WGS) entry which is preliminary data.</text>
</comment>
<keyword evidence="11" id="KW-1185">Reference proteome</keyword>
<evidence type="ECO:0000256" key="5">
    <source>
        <dbReference type="ARBA" id="ARBA00023159"/>
    </source>
</evidence>
<dbReference type="InterPro" id="IPR001789">
    <property type="entry name" value="Sig_transdc_resp-reg_receiver"/>
</dbReference>
<dbReference type="InterPro" id="IPR027417">
    <property type="entry name" value="P-loop_NTPase"/>
</dbReference>
<dbReference type="SUPFAM" id="SSF46689">
    <property type="entry name" value="Homeodomain-like"/>
    <property type="match status" value="1"/>
</dbReference>
<dbReference type="Pfam" id="PF00158">
    <property type="entry name" value="Sigma54_activat"/>
    <property type="match status" value="1"/>
</dbReference>
<dbReference type="InterPro" id="IPR058031">
    <property type="entry name" value="AAA_lid_NorR"/>
</dbReference>
<dbReference type="FunFam" id="3.40.50.300:FF:000006">
    <property type="entry name" value="DNA-binding transcriptional regulator NtrC"/>
    <property type="match status" value="1"/>
</dbReference>
<evidence type="ECO:0000259" key="8">
    <source>
        <dbReference type="PROSITE" id="PS50045"/>
    </source>
</evidence>
<dbReference type="GO" id="GO:0005524">
    <property type="term" value="F:ATP binding"/>
    <property type="evidence" value="ECO:0007669"/>
    <property type="project" value="UniProtKB-KW"/>
</dbReference>
<evidence type="ECO:0000256" key="3">
    <source>
        <dbReference type="ARBA" id="ARBA00023012"/>
    </source>
</evidence>
<dbReference type="RefSeq" id="WP_007002482.1">
    <property type="nucleotide sequence ID" value="NZ_GG770777.1"/>
</dbReference>
<dbReference type="InterPro" id="IPR002078">
    <property type="entry name" value="Sigma_54_int"/>
</dbReference>
<dbReference type="Gene3D" id="3.40.50.300">
    <property type="entry name" value="P-loop containing nucleotide triphosphate hydrolases"/>
    <property type="match status" value="1"/>
</dbReference>
<dbReference type="InterPro" id="IPR009057">
    <property type="entry name" value="Homeodomain-like_sf"/>
</dbReference>
<dbReference type="SMART" id="SM00448">
    <property type="entry name" value="REC"/>
    <property type="match status" value="1"/>
</dbReference>
<dbReference type="CDD" id="cd00009">
    <property type="entry name" value="AAA"/>
    <property type="match status" value="1"/>
</dbReference>
<feature type="modified residue" description="4-aspartylphosphate" evidence="7">
    <location>
        <position position="56"/>
    </location>
</feature>
<dbReference type="Gene3D" id="3.40.50.2300">
    <property type="match status" value="1"/>
</dbReference>
<dbReference type="PROSITE" id="PS50110">
    <property type="entry name" value="RESPONSE_REGULATORY"/>
    <property type="match status" value="1"/>
</dbReference>
<dbReference type="HOGENOM" id="CLU_000445_0_4_5"/>
<evidence type="ECO:0000256" key="4">
    <source>
        <dbReference type="ARBA" id="ARBA00023015"/>
    </source>
</evidence>
<keyword evidence="6" id="KW-0804">Transcription</keyword>
<dbReference type="SMART" id="SM00382">
    <property type="entry name" value="AAA"/>
    <property type="match status" value="1"/>
</dbReference>
<evidence type="ECO:0000259" key="9">
    <source>
        <dbReference type="PROSITE" id="PS50110"/>
    </source>
</evidence>
<dbReference type="CDD" id="cd00156">
    <property type="entry name" value="REC"/>
    <property type="match status" value="1"/>
</dbReference>
<reference evidence="10 11" key="1">
    <citation type="submission" date="2010-04" db="EMBL/GenBank/DDBJ databases">
        <authorList>
            <person name="Qin X."/>
            <person name="Bachman B."/>
            <person name="Battles P."/>
            <person name="Bell A."/>
            <person name="Bess C."/>
            <person name="Bickham C."/>
            <person name="Chaboub L."/>
            <person name="Chen D."/>
            <person name="Coyle M."/>
            <person name="Deiros D.R."/>
            <person name="Dinh H."/>
            <person name="Forbes L."/>
            <person name="Fowler G."/>
            <person name="Francisco L."/>
            <person name="Fu Q."/>
            <person name="Gubbala S."/>
            <person name="Hale W."/>
            <person name="Han Y."/>
            <person name="Hemphill L."/>
            <person name="Highlander S.K."/>
            <person name="Hirani K."/>
            <person name="Hogues M."/>
            <person name="Jackson L."/>
            <person name="Jakkamsetti A."/>
            <person name="Javaid M."/>
            <person name="Jiang H."/>
            <person name="Korchina V."/>
            <person name="Kovar C."/>
            <person name="Lara F."/>
            <person name="Lee S."/>
            <person name="Mata R."/>
            <person name="Mathew T."/>
            <person name="Moen C."/>
            <person name="Morales K."/>
            <person name="Munidasa M."/>
            <person name="Nazareth L."/>
            <person name="Ngo R."/>
            <person name="Nguyen L."/>
            <person name="Okwuonu G."/>
            <person name="Ongeri F."/>
            <person name="Patil S."/>
            <person name="Petrosino J."/>
            <person name="Pham C."/>
            <person name="Pham P."/>
            <person name="Pu L.-L."/>
            <person name="Puazo M."/>
            <person name="Raj R."/>
            <person name="Reid J."/>
            <person name="Rouhana J."/>
            <person name="Saada N."/>
            <person name="Shang Y."/>
            <person name="Simmons D."/>
            <person name="Thornton R."/>
            <person name="Warren J."/>
            <person name="Weissenberger G."/>
            <person name="Zhang J."/>
            <person name="Zhang L."/>
            <person name="Zhou C."/>
            <person name="Zhu D."/>
            <person name="Muzny D."/>
            <person name="Worley K."/>
            <person name="Gibbs R."/>
        </authorList>
    </citation>
    <scope>NUCLEOTIDE SEQUENCE [LARGE SCALE GENOMIC DNA]</scope>
    <source>
        <strain evidence="10 11">ATCC 49957</strain>
    </source>
</reference>
<dbReference type="InterPro" id="IPR003593">
    <property type="entry name" value="AAA+_ATPase"/>
</dbReference>